<proteinExistence type="predicted"/>
<dbReference type="Gene3D" id="3.80.10.10">
    <property type="entry name" value="Ribonuclease Inhibitor"/>
    <property type="match status" value="1"/>
</dbReference>
<dbReference type="InterPro" id="IPR032675">
    <property type="entry name" value="LRR_dom_sf"/>
</dbReference>
<dbReference type="SUPFAM" id="SSF81383">
    <property type="entry name" value="F-box domain"/>
    <property type="match status" value="1"/>
</dbReference>
<sequence length="696" mass="78290">MSTESLQHQLLQQQLQPLHPLELPEILYLLAATLQADTRTLSKCSRVSKTWHEAFNPQLWRSLSCSRLLPLGQLSRTAIDRNVHFVHQIRVGKIDPVRYGTMKRCRNLRRLHLEDERVSEWDLMSGSMATSTVAAATGTRIKKVKKVMIGLGPNGEARRHLLPETSIASADGPSSSSVLNVIGETSGSSSSGTTMAMKDDMTGQDYDGDDEDEDYYSEDRWVELLIALIKQNPSLQKVCIMMERFEPTAAFWESIEHATNARSGDGKSGSGGGGEGGKGGALKSLECVFTRFPNPQLVTSFLRALTGLESLVLQHCTFEGLFFPPNILHGRKYPTLQSLTLATNTGIDLQTQLQFIQCFPNLQSLSWSIMGSHQLLLPDFCTVLRVHCPHITSLVLSDRNLEPSDLAQILLAIPRLIRFFLRFDTVQSMFNDKEVMDAMRRHFGTLQDLEFGQVRSTIRCGAVLEFLRGCPRLERLVAYGRLDCSRQGMMHFFPEASLSSSSASSSSAAATSMVVEATQNSGAGGEHQHGFHQEQLGEDDGEQQQQQENMTKDAPWVCLGLKTLHVIMTGDPQNVWLNRSLQHRLFHQLGRLSQLQHLSLGHCILWMYENGYSHHGLDFTLDAGLAKLSGLKKLEELNLEGIYQRMGERDVEWMLENWPRLRVVEGELHHRREERAKLDGLMEKRGFKILNHSYRK</sequence>
<dbReference type="PANTHER" id="PTHR38926">
    <property type="entry name" value="F-BOX DOMAIN CONTAINING PROTEIN, EXPRESSED"/>
    <property type="match status" value="1"/>
</dbReference>
<name>A0A197K434_9FUNG</name>
<dbReference type="EMBL" id="KV442027">
    <property type="protein sequence ID" value="OAQ31948.1"/>
    <property type="molecule type" value="Genomic_DNA"/>
</dbReference>
<dbReference type="InterPro" id="IPR036047">
    <property type="entry name" value="F-box-like_dom_sf"/>
</dbReference>
<dbReference type="SUPFAM" id="SSF52047">
    <property type="entry name" value="RNI-like"/>
    <property type="match status" value="1"/>
</dbReference>
<dbReference type="AlphaFoldDB" id="A0A197K434"/>
<evidence type="ECO:0008006" key="4">
    <source>
        <dbReference type="Google" id="ProtNLM"/>
    </source>
</evidence>
<evidence type="ECO:0000313" key="2">
    <source>
        <dbReference type="EMBL" id="OAQ31948.1"/>
    </source>
</evidence>
<dbReference type="Proteomes" id="UP000078512">
    <property type="component" value="Unassembled WGS sequence"/>
</dbReference>
<protein>
    <recommendedName>
        <fullName evidence="4">F-box domain-containing protein</fullName>
    </recommendedName>
</protein>
<accession>A0A197K434</accession>
<feature type="region of interest" description="Disordered" evidence="1">
    <location>
        <begin position="184"/>
        <end position="211"/>
    </location>
</feature>
<evidence type="ECO:0000256" key="1">
    <source>
        <dbReference type="SAM" id="MobiDB-lite"/>
    </source>
</evidence>
<gene>
    <name evidence="2" type="ORF">K457DRAFT_16837</name>
</gene>
<organism evidence="2 3">
    <name type="scientific">Linnemannia elongata AG-77</name>
    <dbReference type="NCBI Taxonomy" id="1314771"/>
    <lineage>
        <taxon>Eukaryota</taxon>
        <taxon>Fungi</taxon>
        <taxon>Fungi incertae sedis</taxon>
        <taxon>Mucoromycota</taxon>
        <taxon>Mortierellomycotina</taxon>
        <taxon>Mortierellomycetes</taxon>
        <taxon>Mortierellales</taxon>
        <taxon>Mortierellaceae</taxon>
        <taxon>Linnemannia</taxon>
    </lineage>
</organism>
<feature type="region of interest" description="Disordered" evidence="1">
    <location>
        <begin position="519"/>
        <end position="549"/>
    </location>
</feature>
<reference evidence="2 3" key="1">
    <citation type="submission" date="2016-05" db="EMBL/GenBank/DDBJ databases">
        <title>Genome sequencing reveals origins of a unique bacterial endosymbiosis in the earliest lineages of terrestrial Fungi.</title>
        <authorList>
            <consortium name="DOE Joint Genome Institute"/>
            <person name="Uehling J."/>
            <person name="Gryganskyi A."/>
            <person name="Hameed K."/>
            <person name="Tschaplinski T."/>
            <person name="Misztal P."/>
            <person name="Wu S."/>
            <person name="Desiro A."/>
            <person name="Vande Pol N."/>
            <person name="Du Z.-Y."/>
            <person name="Zienkiewicz A."/>
            <person name="Zienkiewicz K."/>
            <person name="Morin E."/>
            <person name="Tisserant E."/>
            <person name="Splivallo R."/>
            <person name="Hainaut M."/>
            <person name="Henrissat B."/>
            <person name="Ohm R."/>
            <person name="Kuo A."/>
            <person name="Yan J."/>
            <person name="Lipzen A."/>
            <person name="Nolan M."/>
            <person name="Labutti K."/>
            <person name="Barry K."/>
            <person name="Goldstein A."/>
            <person name="Labbe J."/>
            <person name="Schadt C."/>
            <person name="Tuskan G."/>
            <person name="Grigoriev I."/>
            <person name="Martin F."/>
            <person name="Vilgalys R."/>
            <person name="Bonito G."/>
        </authorList>
    </citation>
    <scope>NUCLEOTIDE SEQUENCE [LARGE SCALE GENOMIC DNA]</scope>
    <source>
        <strain evidence="2 3">AG-77</strain>
    </source>
</reference>
<evidence type="ECO:0000313" key="3">
    <source>
        <dbReference type="Proteomes" id="UP000078512"/>
    </source>
</evidence>
<dbReference type="OrthoDB" id="2416713at2759"/>
<feature type="compositionally biased region" description="Low complexity" evidence="1">
    <location>
        <begin position="184"/>
        <end position="194"/>
    </location>
</feature>
<keyword evidence="3" id="KW-1185">Reference proteome</keyword>
<dbReference type="PANTHER" id="PTHR38926:SF5">
    <property type="entry name" value="F-BOX AND LEUCINE-RICH REPEAT PROTEIN 6"/>
    <property type="match status" value="1"/>
</dbReference>